<evidence type="ECO:0000259" key="1">
    <source>
        <dbReference type="SMART" id="SM00418"/>
    </source>
</evidence>
<dbReference type="Gene3D" id="1.10.10.10">
    <property type="entry name" value="Winged helix-like DNA-binding domain superfamily/Winged helix DNA-binding domain"/>
    <property type="match status" value="1"/>
</dbReference>
<proteinExistence type="predicted"/>
<sequence length="331" mass="37097">MLRIHFDWSDLQNVRIAQQPDPLWELMCAICRWQTRQGPLSFGHWRRETTQRLSHDVRAARALRTLRTFVPATGYIPDFLTPALTGEGLEAGLESVRATPRDRLRAELTRLAVSTPLPRRARGLYEPTLGSLMLVADVMRHSFRTLLEPYWGHVRSAVSDDVSLRTRALLDGGTAALLNGLRPFARWNPPYLDVDYPVERELRLEGRGLVFVPSYFCWRRPTALADPGLDPVLVYPVAKQPIEILRTGGERLDRLLGRTRSAVLVDVAGHRTRTTSEVARCLRLAPASASYQIGVLREAGLIVSHRDGKHMEHSATPLAHSLLSGSGATIR</sequence>
<accession>A0ABU3LKS2</accession>
<dbReference type="Proteomes" id="UP001257948">
    <property type="component" value="Unassembled WGS sequence"/>
</dbReference>
<keyword evidence="3" id="KW-1185">Reference proteome</keyword>
<evidence type="ECO:0000313" key="2">
    <source>
        <dbReference type="EMBL" id="MDT7839849.1"/>
    </source>
</evidence>
<dbReference type="SMART" id="SM00418">
    <property type="entry name" value="HTH_ARSR"/>
    <property type="match status" value="1"/>
</dbReference>
<dbReference type="EMBL" id="JAVTLL010000002">
    <property type="protein sequence ID" value="MDT7839849.1"/>
    <property type="molecule type" value="Genomic_DNA"/>
</dbReference>
<dbReference type="InterPro" id="IPR001845">
    <property type="entry name" value="HTH_ArsR_DNA-bd_dom"/>
</dbReference>
<dbReference type="InterPro" id="IPR011991">
    <property type="entry name" value="ArsR-like_HTH"/>
</dbReference>
<protein>
    <submittedName>
        <fullName evidence="2">Helix-turn-helix domain-containing protein</fullName>
    </submittedName>
</protein>
<comment type="caution">
    <text evidence="2">The sequence shown here is derived from an EMBL/GenBank/DDBJ whole genome shotgun (WGS) entry which is preliminary data.</text>
</comment>
<name>A0ABU3LKS2_9ACTN</name>
<gene>
    <name evidence="2" type="ORF">RQC66_03805</name>
</gene>
<feature type="domain" description="HTH arsR-type" evidence="1">
    <location>
        <begin position="250"/>
        <end position="327"/>
    </location>
</feature>
<organism evidence="2 3">
    <name type="scientific">Streptomyces justiciae</name>
    <dbReference type="NCBI Taxonomy" id="2780140"/>
    <lineage>
        <taxon>Bacteria</taxon>
        <taxon>Bacillati</taxon>
        <taxon>Actinomycetota</taxon>
        <taxon>Actinomycetes</taxon>
        <taxon>Kitasatosporales</taxon>
        <taxon>Streptomycetaceae</taxon>
        <taxon>Streptomyces</taxon>
    </lineage>
</organism>
<dbReference type="RefSeq" id="WP_314197933.1">
    <property type="nucleotide sequence ID" value="NZ_JAVTLL010000002.1"/>
</dbReference>
<dbReference type="SUPFAM" id="SSF46785">
    <property type="entry name" value="Winged helix' DNA-binding domain"/>
    <property type="match status" value="1"/>
</dbReference>
<dbReference type="Pfam" id="PF12840">
    <property type="entry name" value="HTH_20"/>
    <property type="match status" value="1"/>
</dbReference>
<dbReference type="InterPro" id="IPR036388">
    <property type="entry name" value="WH-like_DNA-bd_sf"/>
</dbReference>
<reference evidence="3" key="1">
    <citation type="submission" date="2023-07" db="EMBL/GenBank/DDBJ databases">
        <title>Draft genome sequence of the endophytic actinobacterium Streptomyces justiciae WPN32, a potential antibiotic producer.</title>
        <authorList>
            <person name="Yasawong M."/>
            <person name="Pana W."/>
            <person name="Ganta P."/>
            <person name="Santapan N."/>
            <person name="Songngamsuk T."/>
            <person name="Phatcharaharikarn M."/>
            <person name="Kerdtoob S."/>
            <person name="Nantapong N."/>
        </authorList>
    </citation>
    <scope>NUCLEOTIDE SEQUENCE [LARGE SCALE GENOMIC DNA]</scope>
    <source>
        <strain evidence="3">WPN32</strain>
    </source>
</reference>
<dbReference type="CDD" id="cd00090">
    <property type="entry name" value="HTH_ARSR"/>
    <property type="match status" value="1"/>
</dbReference>
<evidence type="ECO:0000313" key="3">
    <source>
        <dbReference type="Proteomes" id="UP001257948"/>
    </source>
</evidence>
<dbReference type="InterPro" id="IPR036390">
    <property type="entry name" value="WH_DNA-bd_sf"/>
</dbReference>